<organism evidence="2 3">
    <name type="scientific">Chelativorans composti</name>
    <dbReference type="NCBI Taxonomy" id="768533"/>
    <lineage>
        <taxon>Bacteria</taxon>
        <taxon>Pseudomonadati</taxon>
        <taxon>Pseudomonadota</taxon>
        <taxon>Alphaproteobacteria</taxon>
        <taxon>Hyphomicrobiales</taxon>
        <taxon>Phyllobacteriaceae</taxon>
        <taxon>Chelativorans</taxon>
    </lineage>
</organism>
<sequence>MLNRLPGRISLAVLLAAGFSSVALAGTVTVTVTGVRNNQGVVRCGLYSSPDGFRVPGKETRQAIGQISQGRSQCSFGDVPPGTYAVALFHAEHNETALQTGLFGRPKQGVGFSNNPSISFGPPSFKDAAFTVGSKPVNLQIQMKY</sequence>
<comment type="caution">
    <text evidence="2">The sequence shown here is derived from an EMBL/GenBank/DDBJ whole genome shotgun (WGS) entry which is preliminary data.</text>
</comment>
<dbReference type="RefSeq" id="WP_345098906.1">
    <property type="nucleotide sequence ID" value="NZ_BAABGS010000020.1"/>
</dbReference>
<dbReference type="InterPro" id="IPR018673">
    <property type="entry name" value="DUF2141"/>
</dbReference>
<keyword evidence="3" id="KW-1185">Reference proteome</keyword>
<protein>
    <submittedName>
        <fullName evidence="2">DUF2141 domain-containing protein</fullName>
    </submittedName>
</protein>
<keyword evidence="1" id="KW-0732">Signal</keyword>
<feature type="signal peptide" evidence="1">
    <location>
        <begin position="1"/>
        <end position="25"/>
    </location>
</feature>
<accession>A0ABW5DFH8</accession>
<dbReference type="EMBL" id="JBHUIR010000021">
    <property type="protein sequence ID" value="MFD2259684.1"/>
    <property type="molecule type" value="Genomic_DNA"/>
</dbReference>
<name>A0ABW5DFH8_9HYPH</name>
<dbReference type="Proteomes" id="UP001597373">
    <property type="component" value="Unassembled WGS sequence"/>
</dbReference>
<proteinExistence type="predicted"/>
<evidence type="ECO:0000256" key="1">
    <source>
        <dbReference type="SAM" id="SignalP"/>
    </source>
</evidence>
<gene>
    <name evidence="2" type="ORF">ACFSMZ_07880</name>
</gene>
<reference evidence="3" key="1">
    <citation type="journal article" date="2019" name="Int. J. Syst. Evol. Microbiol.">
        <title>The Global Catalogue of Microorganisms (GCM) 10K type strain sequencing project: providing services to taxonomists for standard genome sequencing and annotation.</title>
        <authorList>
            <consortium name="The Broad Institute Genomics Platform"/>
            <consortium name="The Broad Institute Genome Sequencing Center for Infectious Disease"/>
            <person name="Wu L."/>
            <person name="Ma J."/>
        </authorList>
    </citation>
    <scope>NUCLEOTIDE SEQUENCE [LARGE SCALE GENOMIC DNA]</scope>
    <source>
        <strain evidence="3">KCTC 23707</strain>
    </source>
</reference>
<dbReference type="Pfam" id="PF09912">
    <property type="entry name" value="DUF2141"/>
    <property type="match status" value="1"/>
</dbReference>
<evidence type="ECO:0000313" key="3">
    <source>
        <dbReference type="Proteomes" id="UP001597373"/>
    </source>
</evidence>
<evidence type="ECO:0000313" key="2">
    <source>
        <dbReference type="EMBL" id="MFD2259684.1"/>
    </source>
</evidence>
<feature type="chain" id="PRO_5045576339" evidence="1">
    <location>
        <begin position="26"/>
        <end position="145"/>
    </location>
</feature>